<name>A0ABN3LPZ9_9ACTN</name>
<reference evidence="1 2" key="1">
    <citation type="journal article" date="2019" name="Int. J. Syst. Evol. Microbiol.">
        <title>The Global Catalogue of Microorganisms (GCM) 10K type strain sequencing project: providing services to taxonomists for standard genome sequencing and annotation.</title>
        <authorList>
            <consortium name="The Broad Institute Genomics Platform"/>
            <consortium name="The Broad Institute Genome Sequencing Center for Infectious Disease"/>
            <person name="Wu L."/>
            <person name="Ma J."/>
        </authorList>
    </citation>
    <scope>NUCLEOTIDE SEQUENCE [LARGE SCALE GENOMIC DNA]</scope>
    <source>
        <strain evidence="1 2">JCM 5062</strain>
    </source>
</reference>
<evidence type="ECO:0000313" key="1">
    <source>
        <dbReference type="EMBL" id="GAA2488100.1"/>
    </source>
</evidence>
<dbReference type="EMBL" id="BAAASR010000011">
    <property type="protein sequence ID" value="GAA2488100.1"/>
    <property type="molecule type" value="Genomic_DNA"/>
</dbReference>
<protein>
    <submittedName>
        <fullName evidence="1">Uncharacterized protein</fullName>
    </submittedName>
</protein>
<dbReference type="Proteomes" id="UP001499942">
    <property type="component" value="Unassembled WGS sequence"/>
</dbReference>
<gene>
    <name evidence="1" type="ORF">GCM10010393_19360</name>
</gene>
<organism evidence="1 2">
    <name type="scientific">Streptomyces gobitricini</name>
    <dbReference type="NCBI Taxonomy" id="68211"/>
    <lineage>
        <taxon>Bacteria</taxon>
        <taxon>Bacillati</taxon>
        <taxon>Actinomycetota</taxon>
        <taxon>Actinomycetes</taxon>
        <taxon>Kitasatosporales</taxon>
        <taxon>Streptomycetaceae</taxon>
        <taxon>Streptomyces</taxon>
    </lineage>
</organism>
<comment type="caution">
    <text evidence="1">The sequence shown here is derived from an EMBL/GenBank/DDBJ whole genome shotgun (WGS) entry which is preliminary data.</text>
</comment>
<proteinExistence type="predicted"/>
<evidence type="ECO:0000313" key="2">
    <source>
        <dbReference type="Proteomes" id="UP001499942"/>
    </source>
</evidence>
<keyword evidence="2" id="KW-1185">Reference proteome</keyword>
<accession>A0ABN3LPZ9</accession>
<sequence>MLRRAPRECGSWWWDLDDVTETGLVPALGTAARMAAVLGKHALLEPSSLEWDWFERGRGGLGVHTRLGLMGSRLDDPELAEQARACRPVGHPAAEMSALLVTGPGERLDAEGEPRREPRLVELTVSPDPYGCWAEVAVHHDVWSPCDFGGEPHPAVHANNAPRLAAALRALDALLGVPGEPGEPTYFGVAEGHGLKAPELVDGLGPDLTDLL</sequence>